<organism evidence="2 3">
    <name type="scientific">Klebsiella pneumoniae</name>
    <dbReference type="NCBI Taxonomy" id="573"/>
    <lineage>
        <taxon>Bacteria</taxon>
        <taxon>Pseudomonadati</taxon>
        <taxon>Pseudomonadota</taxon>
        <taxon>Gammaproteobacteria</taxon>
        <taxon>Enterobacterales</taxon>
        <taxon>Enterobacteriaceae</taxon>
        <taxon>Klebsiella/Raoultella group</taxon>
        <taxon>Klebsiella</taxon>
        <taxon>Klebsiella pneumoniae complex</taxon>
    </lineage>
</organism>
<dbReference type="AlphaFoldDB" id="A0A378CMZ1"/>
<dbReference type="Proteomes" id="UP000255518">
    <property type="component" value="Unassembled WGS sequence"/>
</dbReference>
<feature type="compositionally biased region" description="Basic and acidic residues" evidence="1">
    <location>
        <begin position="50"/>
        <end position="74"/>
    </location>
</feature>
<feature type="region of interest" description="Disordered" evidence="1">
    <location>
        <begin position="50"/>
        <end position="88"/>
    </location>
</feature>
<proteinExistence type="predicted"/>
<gene>
    <name evidence="2" type="ORF">NCTC13443_07177</name>
</gene>
<protein>
    <submittedName>
        <fullName evidence="2">Uncharacterized protein</fullName>
    </submittedName>
</protein>
<evidence type="ECO:0000313" key="2">
    <source>
        <dbReference type="EMBL" id="STV75338.1"/>
    </source>
</evidence>
<name>A0A378CMZ1_KLEPN</name>
<sequence>MKVTEPGLNTLIDNLNTLICEDSLLTRQERETLVRAVAAIGAMKARVSMKKGEAPTVARREKREKKDRQPDPRFPRAGHPWQEDEKTLLSDALEPVPDEEIGTHLFWLSEKLGRTPFSVAFQIAAIRELQDGWEEQFREISDKIRLSGLSISDYLKQNGTGHNAWKKFALQKNYITEGQ</sequence>
<accession>A0A378CMZ1</accession>
<reference evidence="2 3" key="1">
    <citation type="submission" date="2018-06" db="EMBL/GenBank/DDBJ databases">
        <authorList>
            <consortium name="Pathogen Informatics"/>
            <person name="Doyle S."/>
        </authorList>
    </citation>
    <scope>NUCLEOTIDE SEQUENCE [LARGE SCALE GENOMIC DNA]</scope>
    <source>
        <strain evidence="2 3">NCTC13443</strain>
    </source>
</reference>
<evidence type="ECO:0000256" key="1">
    <source>
        <dbReference type="SAM" id="MobiDB-lite"/>
    </source>
</evidence>
<dbReference type="EMBL" id="UGKT01000003">
    <property type="protein sequence ID" value="STV75338.1"/>
    <property type="molecule type" value="Genomic_DNA"/>
</dbReference>
<evidence type="ECO:0000313" key="3">
    <source>
        <dbReference type="Proteomes" id="UP000255518"/>
    </source>
</evidence>